<dbReference type="RefSeq" id="WP_058117005.1">
    <property type="nucleotide sequence ID" value="NZ_CP011307.1"/>
</dbReference>
<accession>A0A0S2W0N8</accession>
<dbReference type="GO" id="GO:0016787">
    <property type="term" value="F:hydrolase activity"/>
    <property type="evidence" value="ECO:0007669"/>
    <property type="project" value="UniProtKB-KW"/>
</dbReference>
<dbReference type="SFLD" id="SFLDS00003">
    <property type="entry name" value="Haloacid_Dehalogenase"/>
    <property type="match status" value="1"/>
</dbReference>
<dbReference type="SUPFAM" id="SSF56784">
    <property type="entry name" value="HAD-like"/>
    <property type="match status" value="1"/>
</dbReference>
<dbReference type="InterPro" id="IPR036412">
    <property type="entry name" value="HAD-like_sf"/>
</dbReference>
<dbReference type="EMBL" id="CP011307">
    <property type="protein sequence ID" value="ALP92917.1"/>
    <property type="molecule type" value="Genomic_DNA"/>
</dbReference>
<reference evidence="3" key="2">
    <citation type="submission" date="2015-04" db="EMBL/GenBank/DDBJ databases">
        <title>A butyrogenic pathway from the amino acid lysine in a human gut commensal.</title>
        <authorList>
            <person name="de Vos W.M."/>
            <person name="Bui N.T.P."/>
            <person name="Plugge C.M."/>
            <person name="Ritari J."/>
        </authorList>
    </citation>
    <scope>NUCLEOTIDE SEQUENCE [LARGE SCALE GENOMIC DNA]</scope>
    <source>
        <strain evidence="3">AF211</strain>
    </source>
</reference>
<dbReference type="STRING" id="1297617.IB211_00522"/>
<keyword evidence="3" id="KW-1185">Reference proteome</keyword>
<dbReference type="SFLD" id="SFLDG01129">
    <property type="entry name" value="C1.5:_HAD__Beta-PGM__Phosphata"/>
    <property type="match status" value="1"/>
</dbReference>
<dbReference type="Gene3D" id="3.40.50.1000">
    <property type="entry name" value="HAD superfamily/HAD-like"/>
    <property type="match status" value="1"/>
</dbReference>
<dbReference type="Proteomes" id="UP000064844">
    <property type="component" value="Chromosome"/>
</dbReference>
<proteinExistence type="predicted"/>
<dbReference type="AlphaFoldDB" id="A0A0S2W0N8"/>
<dbReference type="NCBIfam" id="TIGR01509">
    <property type="entry name" value="HAD-SF-IA-v3"/>
    <property type="match status" value="1"/>
</dbReference>
<dbReference type="KEGG" id="ibu:IB211_00522"/>
<dbReference type="InterPro" id="IPR051540">
    <property type="entry name" value="S-2-haloacid_dehalogenase"/>
</dbReference>
<keyword evidence="1 2" id="KW-0378">Hydrolase</keyword>
<organism evidence="2 3">
    <name type="scientific">Intestinimonas butyriciproducens</name>
    <dbReference type="NCBI Taxonomy" id="1297617"/>
    <lineage>
        <taxon>Bacteria</taxon>
        <taxon>Bacillati</taxon>
        <taxon>Bacillota</taxon>
        <taxon>Clostridia</taxon>
        <taxon>Eubacteriales</taxon>
        <taxon>Intestinimonas</taxon>
    </lineage>
</organism>
<dbReference type="eggNOG" id="COG1011">
    <property type="taxonomic scope" value="Bacteria"/>
</dbReference>
<reference evidence="2 3" key="1">
    <citation type="journal article" date="2015" name="Nat. Commun.">
        <title>Production of butyrate from lysine and the Amadori product fructoselysine by a human gut commensal.</title>
        <authorList>
            <person name="Bui T.P."/>
            <person name="Ritari J."/>
            <person name="Boeren S."/>
            <person name="de Waard P."/>
            <person name="Plugge C.M."/>
            <person name="de Vos W.M."/>
        </authorList>
    </citation>
    <scope>NUCLEOTIDE SEQUENCE [LARGE SCALE GENOMIC DNA]</scope>
    <source>
        <strain evidence="2 3">AF211</strain>
    </source>
</reference>
<dbReference type="InterPro" id="IPR023214">
    <property type="entry name" value="HAD_sf"/>
</dbReference>
<evidence type="ECO:0000313" key="3">
    <source>
        <dbReference type="Proteomes" id="UP000064844"/>
    </source>
</evidence>
<sequence length="221" mass="24426">MKKAIFCDFYGTLVHENGPISLEVVGRVAESCGAAPEDVVAFWWERFGALSARCCGVDFRTRYDIAVESFQEAVERFGSPEDPRALTDRMVEHWCAPPLYEDARAFLEAAPAPVYLVTNSDDHFVEEALRRYGLPVAGAVTSQAARYAKPRPEIFRFALERYGLRPGETVHLGDSLAGDVEMPRALGIRALWLNRKGKPVPPGVEAAENLAEAARTLAPLF</sequence>
<evidence type="ECO:0000256" key="1">
    <source>
        <dbReference type="ARBA" id="ARBA00022801"/>
    </source>
</evidence>
<dbReference type="NCBIfam" id="TIGR01549">
    <property type="entry name" value="HAD-SF-IA-v1"/>
    <property type="match status" value="1"/>
</dbReference>
<dbReference type="Pfam" id="PF00702">
    <property type="entry name" value="Hydrolase"/>
    <property type="match status" value="1"/>
</dbReference>
<dbReference type="PANTHER" id="PTHR43316">
    <property type="entry name" value="HYDROLASE, HALOACID DELAHOGENASE-RELATED"/>
    <property type="match status" value="1"/>
</dbReference>
<dbReference type="InterPro" id="IPR023198">
    <property type="entry name" value="PGP-like_dom2"/>
</dbReference>
<dbReference type="Gene3D" id="1.10.150.240">
    <property type="entry name" value="Putative phosphatase, domain 2"/>
    <property type="match status" value="1"/>
</dbReference>
<dbReference type="PANTHER" id="PTHR43316:SF3">
    <property type="entry name" value="HALOACID DEHALOGENASE, TYPE II (AFU_ORTHOLOGUE AFUA_2G07750)-RELATED"/>
    <property type="match status" value="1"/>
</dbReference>
<protein>
    <submittedName>
        <fullName evidence="2">Hydrolase</fullName>
    </submittedName>
</protein>
<gene>
    <name evidence="2" type="ORF">IB211_00522</name>
</gene>
<evidence type="ECO:0000313" key="2">
    <source>
        <dbReference type="EMBL" id="ALP92917.1"/>
    </source>
</evidence>
<dbReference type="InterPro" id="IPR006439">
    <property type="entry name" value="HAD-SF_hydro_IA"/>
</dbReference>
<name>A0A0S2W0N8_9FIRM</name>